<reference evidence="2 3" key="1">
    <citation type="submission" date="2022-04" db="EMBL/GenBank/DDBJ databases">
        <title>Rhizobium coralii sp. nov., isolated from coral Turbinaria peltata.</title>
        <authorList>
            <person name="Sun H."/>
        </authorList>
    </citation>
    <scope>NUCLEOTIDE SEQUENCE [LARGE SCALE GENOMIC DNA]</scope>
    <source>
        <strain evidence="2 3">NTR19</strain>
    </source>
</reference>
<name>A0ABT0IUK3_9HYPH</name>
<dbReference type="RefSeq" id="WP_248683979.1">
    <property type="nucleotide sequence ID" value="NZ_JALPRY010000018.1"/>
</dbReference>
<gene>
    <name evidence="2" type="ORF">M0654_16035</name>
</gene>
<sequence length="207" mass="21843">MITSGNERNREATDRSAPDSARLPFADAAHFSEALANNPFLAQPAAAMAAATAIGFGIASQMANAFFGVMQTALEATNRQAPVTPEVRPSTRRETVAPTTPEVTATVVKAKAPVRKKAEKPAVVAVKLKSEAAQKAKTARRGVGSDLKRISGIGPKLETVLKGKGVANIAQIAAWTDEDVARFEQELGLEGRIGRDDWVGQAKALVK</sequence>
<feature type="compositionally biased region" description="Basic and acidic residues" evidence="1">
    <location>
        <begin position="7"/>
        <end position="17"/>
    </location>
</feature>
<comment type="caution">
    <text evidence="2">The sequence shown here is derived from an EMBL/GenBank/DDBJ whole genome shotgun (WGS) entry which is preliminary data.</text>
</comment>
<feature type="region of interest" description="Disordered" evidence="1">
    <location>
        <begin position="80"/>
        <end position="99"/>
    </location>
</feature>
<evidence type="ECO:0000256" key="1">
    <source>
        <dbReference type="SAM" id="MobiDB-lite"/>
    </source>
</evidence>
<evidence type="ECO:0000313" key="2">
    <source>
        <dbReference type="EMBL" id="MCK8781494.1"/>
    </source>
</evidence>
<dbReference type="Proteomes" id="UP001202827">
    <property type="component" value="Unassembled WGS sequence"/>
</dbReference>
<accession>A0ABT0IUK3</accession>
<organism evidence="2 3">
    <name type="scientific">Neorhizobium turbinariae</name>
    <dbReference type="NCBI Taxonomy" id="2937795"/>
    <lineage>
        <taxon>Bacteria</taxon>
        <taxon>Pseudomonadati</taxon>
        <taxon>Pseudomonadota</taxon>
        <taxon>Alphaproteobacteria</taxon>
        <taxon>Hyphomicrobiales</taxon>
        <taxon>Rhizobiaceae</taxon>
        <taxon>Rhizobium/Agrobacterium group</taxon>
        <taxon>Neorhizobium</taxon>
    </lineage>
</organism>
<proteinExistence type="predicted"/>
<feature type="region of interest" description="Disordered" evidence="1">
    <location>
        <begin position="1"/>
        <end position="21"/>
    </location>
</feature>
<dbReference type="Gene3D" id="1.10.150.20">
    <property type="entry name" value="5' to 3' exonuclease, C-terminal subdomain"/>
    <property type="match status" value="1"/>
</dbReference>
<protein>
    <submittedName>
        <fullName evidence="2">5' DNA nuclease</fullName>
    </submittedName>
</protein>
<dbReference type="EMBL" id="JALPRY010000018">
    <property type="protein sequence ID" value="MCK8781494.1"/>
    <property type="molecule type" value="Genomic_DNA"/>
</dbReference>
<keyword evidence="3" id="KW-1185">Reference proteome</keyword>
<evidence type="ECO:0000313" key="3">
    <source>
        <dbReference type="Proteomes" id="UP001202827"/>
    </source>
</evidence>